<feature type="transmembrane region" description="Helical" evidence="2">
    <location>
        <begin position="110"/>
        <end position="133"/>
    </location>
</feature>
<evidence type="ECO:0000313" key="3">
    <source>
        <dbReference type="EMBL" id="WNS50093.1"/>
    </source>
</evidence>
<dbReference type="Gene3D" id="1.20.1070.10">
    <property type="entry name" value="Rhodopsin 7-helix transmembrane proteins"/>
    <property type="match status" value="1"/>
</dbReference>
<proteinExistence type="evidence at transcript level"/>
<feature type="transmembrane region" description="Helical" evidence="2">
    <location>
        <begin position="279"/>
        <end position="297"/>
    </location>
</feature>
<keyword evidence="2" id="KW-0472">Membrane</keyword>
<name>A0AA96MN30_HALDU</name>
<feature type="transmembrane region" description="Helical" evidence="2">
    <location>
        <begin position="64"/>
        <end position="90"/>
    </location>
</feature>
<organism evidence="3">
    <name type="scientific">Halisarca dujardinii</name>
    <name type="common">Dujardin's slime sponge</name>
    <dbReference type="NCBI Taxonomy" id="2583056"/>
    <lineage>
        <taxon>Eukaryota</taxon>
        <taxon>Metazoa</taxon>
        <taxon>Porifera</taxon>
        <taxon>Demospongiae</taxon>
        <taxon>Verongimorpha</taxon>
        <taxon>Chondrillida</taxon>
        <taxon>Halisarcidae</taxon>
        <taxon>Halisarca</taxon>
    </lineage>
</organism>
<evidence type="ECO:0000256" key="2">
    <source>
        <dbReference type="SAM" id="Phobius"/>
    </source>
</evidence>
<accession>A0AA96MN30</accession>
<dbReference type="EMBL" id="OR460170">
    <property type="protein sequence ID" value="WNS50093.1"/>
    <property type="molecule type" value="mRNA"/>
</dbReference>
<feature type="compositionally biased region" description="Basic and acidic residues" evidence="1">
    <location>
        <begin position="325"/>
        <end position="336"/>
    </location>
</feature>
<reference evidence="3" key="1">
    <citation type="submission" date="2023-08" db="EMBL/GenBank/DDBJ databases">
        <authorList>
            <person name="Adameyko K."/>
            <person name="Kravchuk O."/>
            <person name="Lyupina Y."/>
        </authorList>
    </citation>
    <scope>NUCLEOTIDE SEQUENCE</scope>
</reference>
<keyword evidence="2" id="KW-0812">Transmembrane</keyword>
<feature type="transmembrane region" description="Helical" evidence="2">
    <location>
        <begin position="140"/>
        <end position="162"/>
    </location>
</feature>
<dbReference type="SUPFAM" id="SSF81321">
    <property type="entry name" value="Family A G protein-coupled receptor-like"/>
    <property type="match status" value="1"/>
</dbReference>
<sequence length="356" mass="38658">MNTSAGNLNLQAPFASVLGVQGYTAIVSVLLAVLVPLQVFLSVLTIMGLSVGRTFRKVKAQRNVLIAIASMGFVSSAILISFGIAEYLFLSGYVQAGIVFCHGGTLFYHIYAGMSNYLLACLSVTVLIIIRYGKHKIRRLYLNIALVVMSAIVFVLGFLHFFPSAISFAFQFDGVICFPNPSEAGYAGTGLALALVDIPSRVVSIGVAIASLCIVKKYTNLENKQLKIALLKFTVLLVVLNIAAFLANYISLIPFLLLFSFKDHLDFASLAVFRQLADFLLPSIPSILTPLMMIAVFRPLRAAIRKLILPSGWRAHSGGEEEEAAGERVPGDKKCENVSGEDQTESTALDYRGLQH</sequence>
<feature type="transmembrane region" description="Helical" evidence="2">
    <location>
        <begin position="198"/>
        <end position="215"/>
    </location>
</feature>
<feature type="transmembrane region" description="Helical" evidence="2">
    <location>
        <begin position="235"/>
        <end position="259"/>
    </location>
</feature>
<dbReference type="AlphaFoldDB" id="A0AA96MN30"/>
<keyword evidence="2" id="KW-1133">Transmembrane helix</keyword>
<protein>
    <submittedName>
        <fullName evidence="3">Uncharacterized protein 22</fullName>
    </submittedName>
</protein>
<evidence type="ECO:0000256" key="1">
    <source>
        <dbReference type="SAM" id="MobiDB-lite"/>
    </source>
</evidence>
<feature type="region of interest" description="Disordered" evidence="1">
    <location>
        <begin position="317"/>
        <end position="356"/>
    </location>
</feature>
<feature type="transmembrane region" description="Helical" evidence="2">
    <location>
        <begin position="23"/>
        <end position="52"/>
    </location>
</feature>